<gene>
    <name evidence="2" type="ORF">PGLA2088_LOCUS2958</name>
</gene>
<proteinExistence type="predicted"/>
<protein>
    <submittedName>
        <fullName evidence="2">Uncharacterized protein</fullName>
    </submittedName>
</protein>
<feature type="compositionally biased region" description="Low complexity" evidence="1">
    <location>
        <begin position="193"/>
        <end position="205"/>
    </location>
</feature>
<dbReference type="EMBL" id="CAJNNW010002497">
    <property type="protein sequence ID" value="CAE8644318.1"/>
    <property type="molecule type" value="Genomic_DNA"/>
</dbReference>
<feature type="region of interest" description="Disordered" evidence="1">
    <location>
        <begin position="25"/>
        <end position="231"/>
    </location>
</feature>
<reference evidence="2" key="1">
    <citation type="submission" date="2021-02" db="EMBL/GenBank/DDBJ databases">
        <authorList>
            <person name="Dougan E. K."/>
            <person name="Rhodes N."/>
            <person name="Thang M."/>
            <person name="Chan C."/>
        </authorList>
    </citation>
    <scope>NUCLEOTIDE SEQUENCE</scope>
</reference>
<feature type="non-terminal residue" evidence="2">
    <location>
        <position position="491"/>
    </location>
</feature>
<comment type="caution">
    <text evidence="2">The sequence shown here is derived from an EMBL/GenBank/DDBJ whole genome shotgun (WGS) entry which is preliminary data.</text>
</comment>
<sequence length="491" mass="50645">MAAPTARSVSLPRLEADGLPSVDFAIASPDLSSSPEEGTRRGRRSLRGAAAARDTATSAPPPGNKMRGAPGSPPPLTGFGAAASSAVLRGIASPSRRGRRSSASPPPRAVAAEADFTGELGNLSPLAAGSTAELTGVTGHVMPRQAPPLPPMPSHSQATLLDPSQLDGETPSPSEREDPGSVLLEHLRRDPASEASAVSSEEPPVYTEEDAQQWSDRQQRQPWQQASGRRMVEQISQPRFAYPGIPQPRLQPPAPPYRVGPYGPGGMRPVVPPLDMRYVRQYHDGGLSEASASQGGGWPDGHYSLHLGGRPFSGVPPLQEQHRASPMFPPHSSGLRPFHGAGAMMPGSFRPPLPHPAAFAFGAAAFAGGAAGGAARARLPRDSAPPAWLPGGYAAPMPMPMAPGAMPGGSSGPMPRPPPPPPAFAPGTAPAPAGTGLQLSPMRLRNHFHLDAEDAAAEASAPAAGARAASGARTPANRRASFADTEYFSCG</sequence>
<dbReference type="AlphaFoldDB" id="A0A813I1G3"/>
<accession>A0A813I1G3</accession>
<feature type="compositionally biased region" description="Low complexity" evidence="1">
    <location>
        <begin position="47"/>
        <end position="58"/>
    </location>
</feature>
<evidence type="ECO:0000313" key="3">
    <source>
        <dbReference type="Proteomes" id="UP000626109"/>
    </source>
</evidence>
<feature type="compositionally biased region" description="Basic and acidic residues" evidence="1">
    <location>
        <begin position="174"/>
        <end position="192"/>
    </location>
</feature>
<feature type="compositionally biased region" description="Low complexity" evidence="1">
    <location>
        <begin position="457"/>
        <end position="475"/>
    </location>
</feature>
<evidence type="ECO:0000256" key="1">
    <source>
        <dbReference type="SAM" id="MobiDB-lite"/>
    </source>
</evidence>
<feature type="compositionally biased region" description="Polar residues" evidence="1">
    <location>
        <begin position="212"/>
        <end position="227"/>
    </location>
</feature>
<feature type="region of interest" description="Disordered" evidence="1">
    <location>
        <begin position="1"/>
        <end position="20"/>
    </location>
</feature>
<feature type="compositionally biased region" description="Low complexity" evidence="1">
    <location>
        <begin position="425"/>
        <end position="436"/>
    </location>
</feature>
<dbReference type="Proteomes" id="UP000626109">
    <property type="component" value="Unassembled WGS sequence"/>
</dbReference>
<evidence type="ECO:0000313" key="2">
    <source>
        <dbReference type="EMBL" id="CAE8644318.1"/>
    </source>
</evidence>
<feature type="region of interest" description="Disordered" evidence="1">
    <location>
        <begin position="455"/>
        <end position="477"/>
    </location>
</feature>
<organism evidence="2 3">
    <name type="scientific">Polarella glacialis</name>
    <name type="common">Dinoflagellate</name>
    <dbReference type="NCBI Taxonomy" id="89957"/>
    <lineage>
        <taxon>Eukaryota</taxon>
        <taxon>Sar</taxon>
        <taxon>Alveolata</taxon>
        <taxon>Dinophyceae</taxon>
        <taxon>Suessiales</taxon>
        <taxon>Suessiaceae</taxon>
        <taxon>Polarella</taxon>
    </lineage>
</organism>
<feature type="compositionally biased region" description="Pro residues" evidence="1">
    <location>
        <begin position="414"/>
        <end position="424"/>
    </location>
</feature>
<name>A0A813I1G3_POLGL</name>
<feature type="region of interest" description="Disordered" evidence="1">
    <location>
        <begin position="404"/>
        <end position="438"/>
    </location>
</feature>